<dbReference type="InterPro" id="IPR010909">
    <property type="entry name" value="PLAC"/>
</dbReference>
<dbReference type="STRING" id="69293.ENSGACP00000021249"/>
<dbReference type="InterPro" id="IPR000884">
    <property type="entry name" value="TSP1_rpt"/>
</dbReference>
<keyword evidence="3" id="KW-0732">Signal</keyword>
<dbReference type="PROSITE" id="PS50900">
    <property type="entry name" value="PLAC"/>
    <property type="match status" value="1"/>
</dbReference>
<dbReference type="InParanoid" id="G3PUG2"/>
<dbReference type="Ensembl" id="ENSGACT00000021290.1">
    <property type="protein sequence ID" value="ENSGACP00000021249.1"/>
    <property type="gene ID" value="ENSGACG00000016109.1"/>
</dbReference>
<dbReference type="FunFam" id="2.20.100.10:FF:000005">
    <property type="entry name" value="ADAM metallopeptidase with thrombospondin type 1 motif 9"/>
    <property type="match status" value="1"/>
</dbReference>
<dbReference type="GO" id="GO:0031012">
    <property type="term" value="C:extracellular matrix"/>
    <property type="evidence" value="ECO:0007669"/>
    <property type="project" value="TreeGrafter"/>
</dbReference>
<dbReference type="GO" id="GO:0030198">
    <property type="term" value="P:extracellular matrix organization"/>
    <property type="evidence" value="ECO:0007669"/>
    <property type="project" value="TreeGrafter"/>
</dbReference>
<evidence type="ECO:0000256" key="4">
    <source>
        <dbReference type="ARBA" id="ARBA00022737"/>
    </source>
</evidence>
<dbReference type="AlphaFoldDB" id="G3PUG2"/>
<accession>G3PUG2</accession>
<evidence type="ECO:0000259" key="5">
    <source>
        <dbReference type="PROSITE" id="PS50900"/>
    </source>
</evidence>
<evidence type="ECO:0000313" key="6">
    <source>
        <dbReference type="Ensembl" id="ENSGACP00000021249.1"/>
    </source>
</evidence>
<dbReference type="Pfam" id="PF08686">
    <property type="entry name" value="PLAC"/>
    <property type="match status" value="1"/>
</dbReference>
<dbReference type="PANTHER" id="PTHR13723">
    <property type="entry name" value="ADAMTS A DISINTEGRIN AND METALLOPROTEASE WITH THROMBOSPONDIN MOTIFS PROTEASE"/>
    <property type="match status" value="1"/>
</dbReference>
<dbReference type="InterPro" id="IPR036383">
    <property type="entry name" value="TSP1_rpt_sf"/>
</dbReference>
<protein>
    <recommendedName>
        <fullName evidence="5">PLAC domain-containing protein</fullName>
    </recommendedName>
</protein>
<dbReference type="GO" id="GO:0005576">
    <property type="term" value="C:extracellular region"/>
    <property type="evidence" value="ECO:0007669"/>
    <property type="project" value="UniProtKB-SubCell"/>
</dbReference>
<reference evidence="6" key="1">
    <citation type="submission" date="2006-01" db="EMBL/GenBank/DDBJ databases">
        <authorList>
            <person name="Lindblad-Toh K."/>
            <person name="Mauceli E."/>
            <person name="Grabherr M."/>
            <person name="Chang J.L."/>
            <person name="Lander E.S."/>
        </authorList>
    </citation>
    <scope>NUCLEOTIDE SEQUENCE [LARGE SCALE GENOMIC DNA]</scope>
</reference>
<dbReference type="eggNOG" id="KOG4597">
    <property type="taxonomic scope" value="Eukaryota"/>
</dbReference>
<evidence type="ECO:0000256" key="1">
    <source>
        <dbReference type="ARBA" id="ARBA00004613"/>
    </source>
</evidence>
<comment type="subcellular location">
    <subcellularLocation>
        <location evidence="1">Secreted</location>
    </subcellularLocation>
</comment>
<dbReference type="GO" id="GO:0006508">
    <property type="term" value="P:proteolysis"/>
    <property type="evidence" value="ECO:0007669"/>
    <property type="project" value="TreeGrafter"/>
</dbReference>
<dbReference type="InterPro" id="IPR050439">
    <property type="entry name" value="ADAMTS_ADAMTS-like"/>
</dbReference>
<evidence type="ECO:0000256" key="3">
    <source>
        <dbReference type="ARBA" id="ARBA00022729"/>
    </source>
</evidence>
<feature type="domain" description="PLAC" evidence="5">
    <location>
        <begin position="183"/>
        <end position="220"/>
    </location>
</feature>
<dbReference type="GO" id="GO:0004222">
    <property type="term" value="F:metalloendopeptidase activity"/>
    <property type="evidence" value="ECO:0007669"/>
    <property type="project" value="TreeGrafter"/>
</dbReference>
<reference evidence="6" key="2">
    <citation type="submission" date="2024-04" db="UniProtKB">
        <authorList>
            <consortium name="Ensembl"/>
        </authorList>
    </citation>
    <scope>IDENTIFICATION</scope>
</reference>
<organism evidence="6">
    <name type="scientific">Gasterosteus aculeatus</name>
    <name type="common">Three-spined stickleback</name>
    <dbReference type="NCBI Taxonomy" id="69293"/>
    <lineage>
        <taxon>Eukaryota</taxon>
        <taxon>Metazoa</taxon>
        <taxon>Chordata</taxon>
        <taxon>Craniata</taxon>
        <taxon>Vertebrata</taxon>
        <taxon>Euteleostomi</taxon>
        <taxon>Actinopterygii</taxon>
        <taxon>Neopterygii</taxon>
        <taxon>Teleostei</taxon>
        <taxon>Neoteleostei</taxon>
        <taxon>Acanthomorphata</taxon>
        <taxon>Eupercaria</taxon>
        <taxon>Perciformes</taxon>
        <taxon>Cottioidei</taxon>
        <taxon>Gasterosteales</taxon>
        <taxon>Gasterosteidae</taxon>
        <taxon>Gasterosteus</taxon>
    </lineage>
</organism>
<dbReference type="Gene3D" id="2.20.100.10">
    <property type="entry name" value="Thrombospondin type-1 (TSP1) repeat"/>
    <property type="match status" value="2"/>
</dbReference>
<keyword evidence="2" id="KW-0964">Secreted</keyword>
<sequence length="228" mass="24500">LSSTATGWLTDSDVLQCSAECGPGNRTRAALCLTDHLTDLPLDSCEGERPPEATACESGPCFNHLEWYTGPWGQCSAECGSGTRTRRSVCISSSDGRVVVADPAECPSLSQPITAQQPCRLKPCGVQWYVKDWSAAHAPAAGGYRVREVRCLADTVMPSDSGDPGLTPERPRRMQQAALWCRADPSCGDQHHNCMVVVPARLCVNAYYRSACCSSCSRALRSCPSSLL</sequence>
<dbReference type="PANTHER" id="PTHR13723:SF281">
    <property type="entry name" value="PAPILIN"/>
    <property type="match status" value="1"/>
</dbReference>
<dbReference type="SMART" id="SM00209">
    <property type="entry name" value="TSP1"/>
    <property type="match status" value="2"/>
</dbReference>
<dbReference type="SUPFAM" id="SSF82895">
    <property type="entry name" value="TSP-1 type 1 repeat"/>
    <property type="match status" value="2"/>
</dbReference>
<dbReference type="OMA" id="FNNNGRV"/>
<proteinExistence type="predicted"/>
<dbReference type="PROSITE" id="PS50092">
    <property type="entry name" value="TSP1"/>
    <property type="match status" value="2"/>
</dbReference>
<evidence type="ECO:0000256" key="2">
    <source>
        <dbReference type="ARBA" id="ARBA00022525"/>
    </source>
</evidence>
<dbReference type="Pfam" id="PF19030">
    <property type="entry name" value="TSP1_ADAMTS"/>
    <property type="match status" value="2"/>
</dbReference>
<keyword evidence="4" id="KW-0677">Repeat</keyword>
<name>G3PUG2_GASAC</name>